<organism evidence="3 4">
    <name type="scientific">Clostridium estertheticum</name>
    <dbReference type="NCBI Taxonomy" id="238834"/>
    <lineage>
        <taxon>Bacteria</taxon>
        <taxon>Bacillati</taxon>
        <taxon>Bacillota</taxon>
        <taxon>Clostridia</taxon>
        <taxon>Eubacteriales</taxon>
        <taxon>Clostridiaceae</taxon>
        <taxon>Clostridium</taxon>
    </lineage>
</organism>
<dbReference type="SMART" id="SM00014">
    <property type="entry name" value="acidPPc"/>
    <property type="match status" value="1"/>
</dbReference>
<name>A0A5N7IX65_9CLOT</name>
<dbReference type="Gene3D" id="1.20.144.10">
    <property type="entry name" value="Phosphatidic acid phosphatase type 2/haloperoxidase"/>
    <property type="match status" value="1"/>
</dbReference>
<dbReference type="PANTHER" id="PTHR14969">
    <property type="entry name" value="SPHINGOSINE-1-PHOSPHATE PHOSPHOHYDROLASE"/>
    <property type="match status" value="1"/>
</dbReference>
<gene>
    <name evidence="3" type="ORF">E4V82_02940</name>
</gene>
<protein>
    <submittedName>
        <fullName evidence="3">Undecaprenyl-diphosphatase</fullName>
    </submittedName>
</protein>
<dbReference type="Proteomes" id="UP000342249">
    <property type="component" value="Unassembled WGS sequence"/>
</dbReference>
<dbReference type="GO" id="GO:0050380">
    <property type="term" value="F:undecaprenyl-diphosphatase activity"/>
    <property type="evidence" value="ECO:0007669"/>
    <property type="project" value="InterPro"/>
</dbReference>
<keyword evidence="1" id="KW-0812">Transmembrane</keyword>
<sequence length="185" mass="20966">MENMNLTLFRLINNLADKNAFLDTVMIIFSKYVIYLYALLLGVYLIIGYAGKNKKAKEIVTPIIVLITINFILTFIIGIMWHEQRPFSEHTVNLLYTHKNNASFPSTHAIGVMTIALGVNNKTKKLGKLLIILAIIVGISRVYVGHHYPLDVLGGFLLAIISNYIYIKGFSKKSIYNNKNRKYLG</sequence>
<reference evidence="3" key="1">
    <citation type="journal article" date="2019" name="Lett. Appl. Microbiol.">
        <title>A case of 'blown pack' spoilage of vacuum-packaged pork likely associated with Clostridium estertheticum in Canada.</title>
        <authorList>
            <person name="Zhang P."/>
            <person name="Ward P."/>
            <person name="McMullen L.M."/>
            <person name="Yang X."/>
        </authorList>
    </citation>
    <scope>NUCLEOTIDE SEQUENCE [LARGE SCALE GENOMIC DNA]</scope>
    <source>
        <strain evidence="3">MA19</strain>
    </source>
</reference>
<evidence type="ECO:0000313" key="3">
    <source>
        <dbReference type="EMBL" id="MPQ61073.1"/>
    </source>
</evidence>
<evidence type="ECO:0000259" key="2">
    <source>
        <dbReference type="SMART" id="SM00014"/>
    </source>
</evidence>
<keyword evidence="1" id="KW-0472">Membrane</keyword>
<dbReference type="Pfam" id="PF01569">
    <property type="entry name" value="PAP2"/>
    <property type="match status" value="1"/>
</dbReference>
<feature type="domain" description="Phosphatidic acid phosphatase type 2/haloperoxidase" evidence="2">
    <location>
        <begin position="61"/>
        <end position="167"/>
    </location>
</feature>
<comment type="caution">
    <text evidence="3">The sequence shown here is derived from an EMBL/GenBank/DDBJ whole genome shotgun (WGS) entry which is preliminary data.</text>
</comment>
<dbReference type="InterPro" id="IPR036938">
    <property type="entry name" value="PAP2/HPO_sf"/>
</dbReference>
<proteinExistence type="predicted"/>
<dbReference type="PANTHER" id="PTHR14969:SF58">
    <property type="entry name" value="UNDECAPRENYL-DIPHOSPHATASE BCRC"/>
    <property type="match status" value="1"/>
</dbReference>
<feature type="transmembrane region" description="Helical" evidence="1">
    <location>
        <begin position="20"/>
        <end position="47"/>
    </location>
</feature>
<accession>A0A5N7IX65</accession>
<feature type="transmembrane region" description="Helical" evidence="1">
    <location>
        <begin position="150"/>
        <end position="167"/>
    </location>
</feature>
<feature type="transmembrane region" description="Helical" evidence="1">
    <location>
        <begin position="102"/>
        <end position="119"/>
    </location>
</feature>
<evidence type="ECO:0000256" key="1">
    <source>
        <dbReference type="SAM" id="Phobius"/>
    </source>
</evidence>
<feature type="transmembrane region" description="Helical" evidence="1">
    <location>
        <begin position="59"/>
        <end position="82"/>
    </location>
</feature>
<dbReference type="SUPFAM" id="SSF48317">
    <property type="entry name" value="Acid phosphatase/Vanadium-dependent haloperoxidase"/>
    <property type="match status" value="1"/>
</dbReference>
<evidence type="ECO:0000313" key="4">
    <source>
        <dbReference type="Proteomes" id="UP000342249"/>
    </source>
</evidence>
<dbReference type="GO" id="GO:0005886">
    <property type="term" value="C:plasma membrane"/>
    <property type="evidence" value="ECO:0007669"/>
    <property type="project" value="InterPro"/>
</dbReference>
<keyword evidence="1" id="KW-1133">Transmembrane helix</keyword>
<dbReference type="CDD" id="cd03385">
    <property type="entry name" value="PAP2_BcrC_like"/>
    <property type="match status" value="1"/>
</dbReference>
<feature type="transmembrane region" description="Helical" evidence="1">
    <location>
        <begin position="126"/>
        <end position="144"/>
    </location>
</feature>
<dbReference type="InterPro" id="IPR000326">
    <property type="entry name" value="PAP2/HPO"/>
</dbReference>
<dbReference type="InterPro" id="IPR033879">
    <property type="entry name" value="UPP_Pase"/>
</dbReference>
<dbReference type="EMBL" id="SPSF01000012">
    <property type="protein sequence ID" value="MPQ61073.1"/>
    <property type="molecule type" value="Genomic_DNA"/>
</dbReference>
<dbReference type="AlphaFoldDB" id="A0A5N7IX65"/>